<dbReference type="RefSeq" id="WP_126692729.1">
    <property type="nucleotide sequence ID" value="NZ_RXOF01000004.1"/>
</dbReference>
<evidence type="ECO:0000256" key="1">
    <source>
        <dbReference type="SAM" id="SignalP"/>
    </source>
</evidence>
<evidence type="ECO:0000313" key="3">
    <source>
        <dbReference type="Proteomes" id="UP000282184"/>
    </source>
</evidence>
<organism evidence="2 3">
    <name type="scientific">Hymenobacter gummosus</name>
    <dbReference type="NCBI Taxonomy" id="1776032"/>
    <lineage>
        <taxon>Bacteria</taxon>
        <taxon>Pseudomonadati</taxon>
        <taxon>Bacteroidota</taxon>
        <taxon>Cytophagia</taxon>
        <taxon>Cytophagales</taxon>
        <taxon>Hymenobacteraceae</taxon>
        <taxon>Hymenobacter</taxon>
    </lineage>
</organism>
<dbReference type="OrthoDB" id="9786645at2"/>
<reference evidence="2 3" key="1">
    <citation type="submission" date="2018-12" db="EMBL/GenBank/DDBJ databases">
        <title>Hymenobacter gummosus sp. nov., isolated from a spring.</title>
        <authorList>
            <person name="Nie L."/>
        </authorList>
    </citation>
    <scope>NUCLEOTIDE SEQUENCE [LARGE SCALE GENOMIC DNA]</scope>
    <source>
        <strain evidence="2 3">KCTC 52166</strain>
    </source>
</reference>
<name>A0A431U4H8_9BACT</name>
<keyword evidence="3" id="KW-1185">Reference proteome</keyword>
<proteinExistence type="predicted"/>
<dbReference type="Gene3D" id="2.40.160.60">
    <property type="entry name" value="Outer membrane protein transport protein (OMPP1/FadL/TodX)"/>
    <property type="match status" value="1"/>
</dbReference>
<feature type="chain" id="PRO_5019338223" description="PorV/PorQ family protein" evidence="1">
    <location>
        <begin position="21"/>
        <end position="295"/>
    </location>
</feature>
<protein>
    <recommendedName>
        <fullName evidence="4">PorV/PorQ family protein</fullName>
    </recommendedName>
</protein>
<evidence type="ECO:0008006" key="4">
    <source>
        <dbReference type="Google" id="ProtNLM"/>
    </source>
</evidence>
<dbReference type="EMBL" id="RXOF01000004">
    <property type="protein sequence ID" value="RTQ50661.1"/>
    <property type="molecule type" value="Genomic_DNA"/>
</dbReference>
<comment type="caution">
    <text evidence="2">The sequence shown here is derived from an EMBL/GenBank/DDBJ whole genome shotgun (WGS) entry which is preliminary data.</text>
</comment>
<dbReference type="AlphaFoldDB" id="A0A431U4H8"/>
<gene>
    <name evidence="2" type="ORF">EJV47_08490</name>
</gene>
<dbReference type="Proteomes" id="UP000282184">
    <property type="component" value="Unassembled WGS sequence"/>
</dbReference>
<feature type="signal peptide" evidence="1">
    <location>
        <begin position="1"/>
        <end position="20"/>
    </location>
</feature>
<keyword evidence="1" id="KW-0732">Signal</keyword>
<sequence length="295" mass="30842">MRKLYFAASFLLLCTAAAHAQGNGPGIRGGRAAALGNASVTLSDVWAIGNNVAGLGQLTRAEVGLYAGNQFLVSGLNNAALAAAVPLGRQPDGATAKAARHGVVGVELQRFGGKLYSEQRVGLGYGYRLGLVSIGARADVLQVSIEGLGSRRAVAMSLGGQAEVIPQKLTFGAYLYNLNQAKLAEYQDERVPTVLKAGLSYRASAKVLLLVETEKDVEQDADFKAGLEYQVMDALTVRAGVATLTEQATGGVGLRLGRLRLDYAAGYHNSLGLSQHLGASLRLEPKAQPQPAAQP</sequence>
<accession>A0A431U4H8</accession>
<evidence type="ECO:0000313" key="2">
    <source>
        <dbReference type="EMBL" id="RTQ50661.1"/>
    </source>
</evidence>